<feature type="transmembrane region" description="Helical" evidence="6">
    <location>
        <begin position="43"/>
        <end position="65"/>
    </location>
</feature>
<feature type="transmembrane region" description="Helical" evidence="6">
    <location>
        <begin position="375"/>
        <end position="396"/>
    </location>
</feature>
<dbReference type="GO" id="GO:0016020">
    <property type="term" value="C:membrane"/>
    <property type="evidence" value="ECO:0007669"/>
    <property type="project" value="UniProtKB-SubCell"/>
</dbReference>
<evidence type="ECO:0000256" key="3">
    <source>
        <dbReference type="ARBA" id="ARBA00022692"/>
    </source>
</evidence>
<feature type="transmembrane region" description="Helical" evidence="6">
    <location>
        <begin position="203"/>
        <end position="221"/>
    </location>
</feature>
<evidence type="ECO:0000256" key="1">
    <source>
        <dbReference type="ARBA" id="ARBA00004141"/>
    </source>
</evidence>
<dbReference type="PANTHER" id="PTHR11101:SF80">
    <property type="entry name" value="PHOSPHATE TRANSPORTER"/>
    <property type="match status" value="1"/>
</dbReference>
<evidence type="ECO:0000256" key="4">
    <source>
        <dbReference type="ARBA" id="ARBA00022989"/>
    </source>
</evidence>
<keyword evidence="4 6" id="KW-1133">Transmembrane helix</keyword>
<dbReference type="Pfam" id="PF01384">
    <property type="entry name" value="PHO4"/>
    <property type="match status" value="1"/>
</dbReference>
<dbReference type="InterPro" id="IPR001204">
    <property type="entry name" value="Phos_transporter"/>
</dbReference>
<dbReference type="EMBL" id="LGFG01000193">
    <property type="protein sequence ID" value="KUK22319.1"/>
    <property type="molecule type" value="Genomic_DNA"/>
</dbReference>
<keyword evidence="2 6" id="KW-0813">Transport</keyword>
<evidence type="ECO:0000313" key="7">
    <source>
        <dbReference type="EMBL" id="KUK22319.1"/>
    </source>
</evidence>
<feature type="transmembrane region" description="Helical" evidence="6">
    <location>
        <begin position="77"/>
        <end position="96"/>
    </location>
</feature>
<evidence type="ECO:0000256" key="5">
    <source>
        <dbReference type="ARBA" id="ARBA00023136"/>
    </source>
</evidence>
<evidence type="ECO:0000256" key="2">
    <source>
        <dbReference type="ARBA" id="ARBA00022448"/>
    </source>
</evidence>
<dbReference type="PATRIC" id="fig|93930.3.peg.683"/>
<evidence type="ECO:0000313" key="8">
    <source>
        <dbReference type="Proteomes" id="UP000058636"/>
    </source>
</evidence>
<feature type="transmembrane region" description="Helical" evidence="6">
    <location>
        <begin position="102"/>
        <end position="124"/>
    </location>
</feature>
<comment type="caution">
    <text evidence="7">The sequence shown here is derived from an EMBL/GenBank/DDBJ whole genome shotgun (WGS) entry which is preliminary data.</text>
</comment>
<feature type="transmembrane region" description="Helical" evidence="6">
    <location>
        <begin position="284"/>
        <end position="303"/>
    </location>
</feature>
<comment type="similarity">
    <text evidence="6">Belongs to the inorganic phosphate transporter (PiT) (TC 2.A.20) family.</text>
</comment>
<dbReference type="GO" id="GO:0035435">
    <property type="term" value="P:phosphate ion transmembrane transport"/>
    <property type="evidence" value="ECO:0007669"/>
    <property type="project" value="TreeGrafter"/>
</dbReference>
<dbReference type="PANTHER" id="PTHR11101">
    <property type="entry name" value="PHOSPHATE TRANSPORTER"/>
    <property type="match status" value="1"/>
</dbReference>
<accession>A0A101EP50</accession>
<dbReference type="Proteomes" id="UP000058636">
    <property type="component" value="Unassembled WGS sequence"/>
</dbReference>
<feature type="transmembrane region" description="Helical" evidence="6">
    <location>
        <begin position="131"/>
        <end position="153"/>
    </location>
</feature>
<keyword evidence="3 6" id="KW-0812">Transmembrane</keyword>
<comment type="subcellular location">
    <subcellularLocation>
        <location evidence="1 6">Membrane</location>
        <topology evidence="1 6">Multi-pass membrane protein</topology>
    </subcellularLocation>
</comment>
<organism evidence="7 8">
    <name type="scientific">Thermotoga petrophila</name>
    <dbReference type="NCBI Taxonomy" id="93929"/>
    <lineage>
        <taxon>Bacteria</taxon>
        <taxon>Thermotogati</taxon>
        <taxon>Thermotogota</taxon>
        <taxon>Thermotogae</taxon>
        <taxon>Thermotogales</taxon>
        <taxon>Thermotogaceae</taxon>
        <taxon>Thermotoga</taxon>
    </lineage>
</organism>
<keyword evidence="6" id="KW-0592">Phosphate transport</keyword>
<evidence type="ECO:0000256" key="6">
    <source>
        <dbReference type="RuleBase" id="RU363058"/>
    </source>
</evidence>
<gene>
    <name evidence="7" type="ORF">XD57_1584</name>
</gene>
<dbReference type="AlphaFoldDB" id="A0A101EP50"/>
<sequence length="402" mass="42608">MTILIVAGILGFIMAFSIGANDVANSMATAVGAKAITVRQAATIAMFLEFLGAIMFGSHVSQTIVKGIVEVEKVQPVELMYGSLSALIAASLWILIATNWGYPVSTTHSIVGGMIGFGLVAVGVDGINWKTFLFIVLSWIVSPVLGGLISFVVFKLISLSVFHTKNPKKSSTIAIPFFISLAVFTMTSLFVKKTLKQSLSESLILGIIFSIVTFFGIHFTVRKLVNKTKNVYDAVENVFKRAQILTSCYVSFSHGANDVANAAGPVAAVMIVASTGVVPKTVEIPFLALLLGGIGISLGVFFFGQRVMETVGEKITTLTNSRGFTVDFSTATTVLLASSLGLPISTTHVVVGAVTGVGFARGLEMVNVGVLKNIVISWLLIVPTVAATSAAVYWVLKLILKF</sequence>
<feature type="transmembrane region" description="Helical" evidence="6">
    <location>
        <begin position="173"/>
        <end position="191"/>
    </location>
</feature>
<dbReference type="GO" id="GO:0005315">
    <property type="term" value="F:phosphate transmembrane transporter activity"/>
    <property type="evidence" value="ECO:0007669"/>
    <property type="project" value="InterPro"/>
</dbReference>
<name>A0A101EP50_9THEM</name>
<proteinExistence type="inferred from homology"/>
<reference evidence="7 8" key="1">
    <citation type="journal article" date="2015" name="MBio">
        <title>Genome-Resolved Metagenomic Analysis Reveals Roles for Candidate Phyla and Other Microbial Community Members in Biogeochemical Transformations in Oil Reservoirs.</title>
        <authorList>
            <person name="Hu P."/>
            <person name="Tom L."/>
            <person name="Singh A."/>
            <person name="Thomas B.C."/>
            <person name="Baker B.J."/>
            <person name="Piceno Y.M."/>
            <person name="Andersen G.L."/>
            <person name="Banfield J.F."/>
        </authorList>
    </citation>
    <scope>NUCLEOTIDE SEQUENCE [LARGE SCALE GENOMIC DNA]</scope>
    <source>
        <strain evidence="7">46_26</strain>
    </source>
</reference>
<keyword evidence="5 6" id="KW-0472">Membrane</keyword>
<protein>
    <recommendedName>
        <fullName evidence="6">Phosphate transporter</fullName>
    </recommendedName>
</protein>